<keyword evidence="3" id="KW-1185">Reference proteome</keyword>
<name>A0AAV5V1R8_9BILA</name>
<evidence type="ECO:0000256" key="1">
    <source>
        <dbReference type="SAM" id="SignalP"/>
    </source>
</evidence>
<reference evidence="2" key="1">
    <citation type="submission" date="2023-10" db="EMBL/GenBank/DDBJ databases">
        <title>Genome assembly of Pristionchus species.</title>
        <authorList>
            <person name="Yoshida K."/>
            <person name="Sommer R.J."/>
        </authorList>
    </citation>
    <scope>NUCLEOTIDE SEQUENCE</scope>
    <source>
        <strain evidence="2">RS5133</strain>
    </source>
</reference>
<comment type="caution">
    <text evidence="2">The sequence shown here is derived from an EMBL/GenBank/DDBJ whole genome shotgun (WGS) entry which is preliminary data.</text>
</comment>
<sequence>RGQSMASMIRHIVSLLFLACLSHAGVTFKDSQIMDNVDLLIGSLEHFQCPTGCRVYSPTGERSIRIVNDIGSELYTLYDLSLISPDKPATLAPGNYTLKRTGWDDPEFTFYVVKKEAANYDTPVYTKHGKIGVINQRYVTFLTDGPGFLIKEISGDLSSSNVSVYTTGADSLANKACSPVFVARSPDNAARSSIGIRGPIATIDFGSAKAAHYATISNGFNAVETLVGTSSVYVSPGYVGCGDAQLYTNDYVNKVQQGFKVQEPSGLCVKLSGKYAISSDLSAVSLNINNDNLRMTGTATVDKIYDGTSFDISILWNRQGDYDSTQFAYQLDLLPGKC</sequence>
<gene>
    <name evidence="2" type="ORF">PFISCL1PPCAC_3186</name>
</gene>
<dbReference type="Proteomes" id="UP001432322">
    <property type="component" value="Unassembled WGS sequence"/>
</dbReference>
<feature type="chain" id="PRO_5043372065" evidence="1">
    <location>
        <begin position="25"/>
        <end position="338"/>
    </location>
</feature>
<evidence type="ECO:0000313" key="2">
    <source>
        <dbReference type="EMBL" id="GMT11889.1"/>
    </source>
</evidence>
<protein>
    <submittedName>
        <fullName evidence="2">Uncharacterized protein</fullName>
    </submittedName>
</protein>
<proteinExistence type="predicted"/>
<organism evidence="2 3">
    <name type="scientific">Pristionchus fissidentatus</name>
    <dbReference type="NCBI Taxonomy" id="1538716"/>
    <lineage>
        <taxon>Eukaryota</taxon>
        <taxon>Metazoa</taxon>
        <taxon>Ecdysozoa</taxon>
        <taxon>Nematoda</taxon>
        <taxon>Chromadorea</taxon>
        <taxon>Rhabditida</taxon>
        <taxon>Rhabditina</taxon>
        <taxon>Diplogasteromorpha</taxon>
        <taxon>Diplogasteroidea</taxon>
        <taxon>Neodiplogasteridae</taxon>
        <taxon>Pristionchus</taxon>
    </lineage>
</organism>
<dbReference type="AlphaFoldDB" id="A0AAV5V1R8"/>
<feature type="signal peptide" evidence="1">
    <location>
        <begin position="1"/>
        <end position="24"/>
    </location>
</feature>
<feature type="non-terminal residue" evidence="2">
    <location>
        <position position="1"/>
    </location>
</feature>
<keyword evidence="1" id="KW-0732">Signal</keyword>
<evidence type="ECO:0000313" key="3">
    <source>
        <dbReference type="Proteomes" id="UP001432322"/>
    </source>
</evidence>
<dbReference type="EMBL" id="BTSY01000001">
    <property type="protein sequence ID" value="GMT11889.1"/>
    <property type="molecule type" value="Genomic_DNA"/>
</dbReference>
<accession>A0AAV5V1R8</accession>